<comment type="caution">
    <text evidence="2">The sequence shown here is derived from an EMBL/GenBank/DDBJ whole genome shotgun (WGS) entry which is preliminary data.</text>
</comment>
<feature type="domain" description="Endonuclease/exonuclease/phosphatase" evidence="1">
    <location>
        <begin position="121"/>
        <end position="223"/>
    </location>
</feature>
<name>A0A4R9JAZ6_9LEPT</name>
<dbReference type="InterPro" id="IPR036691">
    <property type="entry name" value="Endo/exonu/phosph_ase_sf"/>
</dbReference>
<sequence length="271" mass="30100">MKLAFWNTQRLGKSTSISTQRQLIINTKKNAEVAIFCELTTACEIMIPQNLTNRVPNPSQLCYGAFRWINDSIRMDISLKKLTPMSTKEYQSIEFDGGNNFKTLCDRALAKCGILDGVHIYSIHGPASDNAAKIVWFVVCYLQNIHDGKGEKWIFIGDLNAPPSKLTEALGPKPDPIGINKLIVDPFKATHAKGKTLDYALTNLDLKKVKIGVGKLSKDFSDHTLITLEWEKVSDTTSLAYLTIDPKTGNTIEVDEAGKPLHEVDDSKMSD</sequence>
<evidence type="ECO:0000313" key="3">
    <source>
        <dbReference type="Proteomes" id="UP000297871"/>
    </source>
</evidence>
<protein>
    <recommendedName>
        <fullName evidence="1">Endonuclease/exonuclease/phosphatase domain-containing protein</fullName>
    </recommendedName>
</protein>
<accession>A0A4R9JAZ6</accession>
<dbReference type="SUPFAM" id="SSF56219">
    <property type="entry name" value="DNase I-like"/>
    <property type="match status" value="1"/>
</dbReference>
<dbReference type="GO" id="GO:0003824">
    <property type="term" value="F:catalytic activity"/>
    <property type="evidence" value="ECO:0007669"/>
    <property type="project" value="InterPro"/>
</dbReference>
<dbReference type="InterPro" id="IPR005135">
    <property type="entry name" value="Endo/exonuclease/phosphatase"/>
</dbReference>
<evidence type="ECO:0000313" key="2">
    <source>
        <dbReference type="EMBL" id="TGL36597.1"/>
    </source>
</evidence>
<reference evidence="2" key="1">
    <citation type="journal article" date="2019" name="PLoS Negl. Trop. Dis.">
        <title>Revisiting the worldwide diversity of Leptospira species in the environment.</title>
        <authorList>
            <person name="Vincent A.T."/>
            <person name="Schiettekatte O."/>
            <person name="Bourhy P."/>
            <person name="Veyrier F.J."/>
            <person name="Picardeau M."/>
        </authorList>
    </citation>
    <scope>NUCLEOTIDE SEQUENCE [LARGE SCALE GENOMIC DNA]</scope>
    <source>
        <strain evidence="2">201800265</strain>
    </source>
</reference>
<dbReference type="Pfam" id="PF03372">
    <property type="entry name" value="Exo_endo_phos"/>
    <property type="match status" value="1"/>
</dbReference>
<dbReference type="AlphaFoldDB" id="A0A4R9JAZ6"/>
<evidence type="ECO:0000259" key="1">
    <source>
        <dbReference type="Pfam" id="PF03372"/>
    </source>
</evidence>
<organism evidence="2 3">
    <name type="scientific">Leptospira koniambonensis</name>
    <dbReference type="NCBI Taxonomy" id="2484950"/>
    <lineage>
        <taxon>Bacteria</taxon>
        <taxon>Pseudomonadati</taxon>
        <taxon>Spirochaetota</taxon>
        <taxon>Spirochaetia</taxon>
        <taxon>Leptospirales</taxon>
        <taxon>Leptospiraceae</taxon>
        <taxon>Leptospira</taxon>
    </lineage>
</organism>
<dbReference type="RefSeq" id="WP_135613541.1">
    <property type="nucleotide sequence ID" value="NZ_RQFY01000001.1"/>
</dbReference>
<dbReference type="EMBL" id="RQFY01000001">
    <property type="protein sequence ID" value="TGL36597.1"/>
    <property type="molecule type" value="Genomic_DNA"/>
</dbReference>
<dbReference type="OrthoDB" id="9802724at2"/>
<dbReference type="Gene3D" id="3.60.10.10">
    <property type="entry name" value="Endonuclease/exonuclease/phosphatase"/>
    <property type="match status" value="1"/>
</dbReference>
<proteinExistence type="predicted"/>
<gene>
    <name evidence="2" type="ORF">EHQ52_01595</name>
</gene>
<keyword evidence="3" id="KW-1185">Reference proteome</keyword>
<dbReference type="Proteomes" id="UP000297871">
    <property type="component" value="Unassembled WGS sequence"/>
</dbReference>